<dbReference type="InterPro" id="IPR007560">
    <property type="entry name" value="Restrct_endonuc_IV_Mrr"/>
</dbReference>
<feature type="transmembrane region" description="Helical" evidence="1">
    <location>
        <begin position="66"/>
        <end position="87"/>
    </location>
</feature>
<dbReference type="SUPFAM" id="SSF52980">
    <property type="entry name" value="Restriction endonuclease-like"/>
    <property type="match status" value="1"/>
</dbReference>
<feature type="domain" description="Restriction endonuclease type IV Mrr" evidence="2">
    <location>
        <begin position="109"/>
        <end position="208"/>
    </location>
</feature>
<evidence type="ECO:0000313" key="3">
    <source>
        <dbReference type="EMBL" id="NVZ11675.1"/>
    </source>
</evidence>
<dbReference type="Gene3D" id="3.40.1350.10">
    <property type="match status" value="1"/>
</dbReference>
<dbReference type="InterPro" id="IPR011856">
    <property type="entry name" value="tRNA_endonuc-like_dom_sf"/>
</dbReference>
<gene>
    <name evidence="3" type="ORF">HW932_20730</name>
</gene>
<protein>
    <submittedName>
        <fullName evidence="3">Restriction endonuclease</fullName>
    </submittedName>
</protein>
<name>A0A850RF69_9GAMM</name>
<dbReference type="RefSeq" id="WP_176978365.1">
    <property type="nucleotide sequence ID" value="NZ_JABZEO010000033.1"/>
</dbReference>
<proteinExistence type="predicted"/>
<evidence type="ECO:0000259" key="2">
    <source>
        <dbReference type="Pfam" id="PF04471"/>
    </source>
</evidence>
<dbReference type="InterPro" id="IPR011335">
    <property type="entry name" value="Restrct_endonuc-II-like"/>
</dbReference>
<keyword evidence="4" id="KW-1185">Reference proteome</keyword>
<dbReference type="GO" id="GO:0015666">
    <property type="term" value="F:restriction endodeoxyribonuclease activity"/>
    <property type="evidence" value="ECO:0007669"/>
    <property type="project" value="TreeGrafter"/>
</dbReference>
<evidence type="ECO:0000313" key="4">
    <source>
        <dbReference type="Proteomes" id="UP000592294"/>
    </source>
</evidence>
<keyword evidence="3" id="KW-0255">Endonuclease</keyword>
<dbReference type="Pfam" id="PF04471">
    <property type="entry name" value="Mrr_cat"/>
    <property type="match status" value="1"/>
</dbReference>
<dbReference type="GO" id="GO:0003677">
    <property type="term" value="F:DNA binding"/>
    <property type="evidence" value="ECO:0007669"/>
    <property type="project" value="InterPro"/>
</dbReference>
<feature type="non-terminal residue" evidence="3">
    <location>
        <position position="209"/>
    </location>
</feature>
<feature type="transmembrane region" description="Helical" evidence="1">
    <location>
        <begin position="20"/>
        <end position="46"/>
    </location>
</feature>
<keyword evidence="1" id="KW-1133">Transmembrane helix</keyword>
<reference evidence="3 4" key="1">
    <citation type="submission" date="2020-06" db="EMBL/GenBank/DDBJ databases">
        <title>Whole-genome sequence of Allochromatium humboldtianum DSM 21881, type strain.</title>
        <authorList>
            <person name="Kyndt J.A."/>
            <person name="Meyer T.E."/>
        </authorList>
    </citation>
    <scope>NUCLEOTIDE SEQUENCE [LARGE SCALE GENOMIC DNA]</scope>
    <source>
        <strain evidence="3 4">DSM 21881</strain>
    </source>
</reference>
<keyword evidence="1" id="KW-0812">Transmembrane</keyword>
<organism evidence="3 4">
    <name type="scientific">Allochromatium humboldtianum</name>
    <dbReference type="NCBI Taxonomy" id="504901"/>
    <lineage>
        <taxon>Bacteria</taxon>
        <taxon>Pseudomonadati</taxon>
        <taxon>Pseudomonadota</taxon>
        <taxon>Gammaproteobacteria</taxon>
        <taxon>Chromatiales</taxon>
        <taxon>Chromatiaceae</taxon>
        <taxon>Allochromatium</taxon>
    </lineage>
</organism>
<evidence type="ECO:0000256" key="1">
    <source>
        <dbReference type="SAM" id="Phobius"/>
    </source>
</evidence>
<dbReference type="PANTHER" id="PTHR30015">
    <property type="entry name" value="MRR RESTRICTION SYSTEM PROTEIN"/>
    <property type="match status" value="1"/>
</dbReference>
<dbReference type="PANTHER" id="PTHR30015:SF7">
    <property type="entry name" value="TYPE IV METHYL-DIRECTED RESTRICTION ENZYME ECOKMRR"/>
    <property type="match status" value="1"/>
</dbReference>
<comment type="caution">
    <text evidence="3">The sequence shown here is derived from an EMBL/GenBank/DDBJ whole genome shotgun (WGS) entry which is preliminary data.</text>
</comment>
<keyword evidence="3" id="KW-0540">Nuclease</keyword>
<keyword evidence="3" id="KW-0378">Hydrolase</keyword>
<dbReference type="InterPro" id="IPR052906">
    <property type="entry name" value="Type_IV_Methyl-Rstrct_Enzyme"/>
</dbReference>
<dbReference type="GO" id="GO:0009307">
    <property type="term" value="P:DNA restriction-modification system"/>
    <property type="evidence" value="ECO:0007669"/>
    <property type="project" value="InterPro"/>
</dbReference>
<dbReference type="EMBL" id="JABZEO010000033">
    <property type="protein sequence ID" value="NVZ11675.1"/>
    <property type="molecule type" value="Genomic_DNA"/>
</dbReference>
<accession>A0A850RF69</accession>
<dbReference type="Proteomes" id="UP000592294">
    <property type="component" value="Unassembled WGS sequence"/>
</dbReference>
<sequence length="209" mass="23139">MPRKKKHSALEDTIEIASRLPWWAGLPLAVVSYFGLHALAVTAPTSAPAMPGELGNVVVGQMFRTMAFYGQYLLPAIFTLGALVSVLRRRKRAKLYQDVARTPSQQALESLTWHEFELLIGEWFRRQGYAVVETGGVGEPDGGIDLVLSKQNQTYLVQCKQWKALQVGVTVVRELMGVMAVRNANGGFVVTSGRFTDEARRFAEQAKIT</sequence>
<dbReference type="AlphaFoldDB" id="A0A850RF69"/>
<keyword evidence="1" id="KW-0472">Membrane</keyword>